<sequence>MLDLRRLRLLRELHERGTIASVADALSYSPSTVSHQLAELQREAGVLLFERDGRRLRLTEAARVLVRHADALLTRMERAEAEMAAAAGVVAGTVRLAAFQTAAISLVAPALTDLASRHPGLRLELTEAEPDEAVDALLRRECDVAICDEYGGRRRTRPRGLTFEEVYAERVRLVLPRDHPATTLGELAGAAWAGGHPGTSHERLLDQACTTIGGFTPDVRHRATDLLVLLALVARGGAVTLLPDLSRPERDPSVAVRDIGIARRVLTVVRDDGLARPALDAVRSALRAAALDLVPG</sequence>
<evidence type="ECO:0000259" key="5">
    <source>
        <dbReference type="PROSITE" id="PS50931"/>
    </source>
</evidence>
<keyword evidence="3 6" id="KW-0238">DNA-binding</keyword>
<dbReference type="GO" id="GO:0003677">
    <property type="term" value="F:DNA binding"/>
    <property type="evidence" value="ECO:0007669"/>
    <property type="project" value="UniProtKB-KW"/>
</dbReference>
<dbReference type="OrthoDB" id="4131546at2"/>
<keyword evidence="7" id="KW-1185">Reference proteome</keyword>
<dbReference type="Gene3D" id="3.40.190.10">
    <property type="entry name" value="Periplasmic binding protein-like II"/>
    <property type="match status" value="2"/>
</dbReference>
<dbReference type="InterPro" id="IPR000847">
    <property type="entry name" value="LysR_HTH_N"/>
</dbReference>
<dbReference type="InterPro" id="IPR036390">
    <property type="entry name" value="WH_DNA-bd_sf"/>
</dbReference>
<organism evidence="6 7">
    <name type="scientific">Actinoallomurus bryophytorum</name>
    <dbReference type="NCBI Taxonomy" id="1490222"/>
    <lineage>
        <taxon>Bacteria</taxon>
        <taxon>Bacillati</taxon>
        <taxon>Actinomycetota</taxon>
        <taxon>Actinomycetes</taxon>
        <taxon>Streptosporangiales</taxon>
        <taxon>Thermomonosporaceae</taxon>
        <taxon>Actinoallomurus</taxon>
    </lineage>
</organism>
<evidence type="ECO:0000313" key="7">
    <source>
        <dbReference type="Proteomes" id="UP000316096"/>
    </source>
</evidence>
<keyword evidence="4" id="KW-0804">Transcription</keyword>
<dbReference type="InterPro" id="IPR005119">
    <property type="entry name" value="LysR_subst-bd"/>
</dbReference>
<evidence type="ECO:0000256" key="4">
    <source>
        <dbReference type="ARBA" id="ARBA00023163"/>
    </source>
</evidence>
<evidence type="ECO:0000256" key="2">
    <source>
        <dbReference type="ARBA" id="ARBA00023015"/>
    </source>
</evidence>
<evidence type="ECO:0000256" key="1">
    <source>
        <dbReference type="ARBA" id="ARBA00009437"/>
    </source>
</evidence>
<dbReference type="GO" id="GO:0032993">
    <property type="term" value="C:protein-DNA complex"/>
    <property type="evidence" value="ECO:0007669"/>
    <property type="project" value="TreeGrafter"/>
</dbReference>
<reference evidence="6 7" key="1">
    <citation type="submission" date="2019-06" db="EMBL/GenBank/DDBJ databases">
        <title>Sequencing the genomes of 1000 actinobacteria strains.</title>
        <authorList>
            <person name="Klenk H.-P."/>
        </authorList>
    </citation>
    <scope>NUCLEOTIDE SEQUENCE [LARGE SCALE GENOMIC DNA]</scope>
    <source>
        <strain evidence="6 7">DSM 102200</strain>
    </source>
</reference>
<dbReference type="EMBL" id="VFOZ01000001">
    <property type="protein sequence ID" value="TQL95106.1"/>
    <property type="molecule type" value="Genomic_DNA"/>
</dbReference>
<accession>A0A543CDB8</accession>
<dbReference type="GO" id="GO:0003700">
    <property type="term" value="F:DNA-binding transcription factor activity"/>
    <property type="evidence" value="ECO:0007669"/>
    <property type="project" value="InterPro"/>
</dbReference>
<protein>
    <submittedName>
        <fullName evidence="6">DNA-binding transcriptional LysR family regulator</fullName>
    </submittedName>
</protein>
<proteinExistence type="inferred from homology"/>
<dbReference type="SUPFAM" id="SSF46785">
    <property type="entry name" value="Winged helix' DNA-binding domain"/>
    <property type="match status" value="1"/>
</dbReference>
<name>A0A543CDB8_9ACTN</name>
<dbReference type="PROSITE" id="PS50931">
    <property type="entry name" value="HTH_LYSR"/>
    <property type="match status" value="1"/>
</dbReference>
<keyword evidence="2" id="KW-0805">Transcription regulation</keyword>
<comment type="similarity">
    <text evidence="1">Belongs to the LysR transcriptional regulatory family.</text>
</comment>
<gene>
    <name evidence="6" type="ORF">FB559_0601</name>
</gene>
<evidence type="ECO:0000256" key="3">
    <source>
        <dbReference type="ARBA" id="ARBA00023125"/>
    </source>
</evidence>
<dbReference type="Gene3D" id="1.10.10.10">
    <property type="entry name" value="Winged helix-like DNA-binding domain superfamily/Winged helix DNA-binding domain"/>
    <property type="match status" value="1"/>
</dbReference>
<dbReference type="Pfam" id="PF00126">
    <property type="entry name" value="HTH_1"/>
    <property type="match status" value="1"/>
</dbReference>
<evidence type="ECO:0000313" key="6">
    <source>
        <dbReference type="EMBL" id="TQL95106.1"/>
    </source>
</evidence>
<feature type="domain" description="HTH lysR-type" evidence="5">
    <location>
        <begin position="2"/>
        <end position="59"/>
    </location>
</feature>
<dbReference type="Proteomes" id="UP000316096">
    <property type="component" value="Unassembled WGS sequence"/>
</dbReference>
<dbReference type="InterPro" id="IPR036388">
    <property type="entry name" value="WH-like_DNA-bd_sf"/>
</dbReference>
<comment type="caution">
    <text evidence="6">The sequence shown here is derived from an EMBL/GenBank/DDBJ whole genome shotgun (WGS) entry which is preliminary data.</text>
</comment>
<dbReference type="SUPFAM" id="SSF53850">
    <property type="entry name" value="Periplasmic binding protein-like II"/>
    <property type="match status" value="1"/>
</dbReference>
<dbReference type="AlphaFoldDB" id="A0A543CDB8"/>
<dbReference type="PANTHER" id="PTHR30346:SF29">
    <property type="entry name" value="LYSR SUBSTRATE-BINDING"/>
    <property type="match status" value="1"/>
</dbReference>
<dbReference type="RefSeq" id="WP_141952970.1">
    <property type="nucleotide sequence ID" value="NZ_VFOZ01000001.1"/>
</dbReference>
<dbReference type="PANTHER" id="PTHR30346">
    <property type="entry name" value="TRANSCRIPTIONAL DUAL REGULATOR HCAR-RELATED"/>
    <property type="match status" value="1"/>
</dbReference>
<dbReference type="Pfam" id="PF03466">
    <property type="entry name" value="LysR_substrate"/>
    <property type="match status" value="1"/>
</dbReference>